<dbReference type="Pfam" id="PF05970">
    <property type="entry name" value="PIF1"/>
    <property type="match status" value="1"/>
</dbReference>
<dbReference type="GO" id="GO:0000723">
    <property type="term" value="P:telomere maintenance"/>
    <property type="evidence" value="ECO:0007669"/>
    <property type="project" value="InterPro"/>
</dbReference>
<evidence type="ECO:0000259" key="2">
    <source>
        <dbReference type="Pfam" id="PF13280"/>
    </source>
</evidence>
<feature type="domain" description="WYL" evidence="2">
    <location>
        <begin position="458"/>
        <end position="525"/>
    </location>
</feature>
<protein>
    <submittedName>
        <fullName evidence="3">AAA family ATPase</fullName>
    </submittedName>
</protein>
<dbReference type="Pfam" id="PF13280">
    <property type="entry name" value="WYL"/>
    <property type="match status" value="1"/>
</dbReference>
<dbReference type="SUPFAM" id="SSF52540">
    <property type="entry name" value="P-loop containing nucleoside triphosphate hydrolases"/>
    <property type="match status" value="2"/>
</dbReference>
<dbReference type="InterPro" id="IPR010285">
    <property type="entry name" value="DNA_helicase_pif1-like_DEAD"/>
</dbReference>
<dbReference type="GO" id="GO:0006281">
    <property type="term" value="P:DNA repair"/>
    <property type="evidence" value="ECO:0007669"/>
    <property type="project" value="InterPro"/>
</dbReference>
<dbReference type="PROSITE" id="PS52050">
    <property type="entry name" value="WYL"/>
    <property type="match status" value="1"/>
</dbReference>
<name>A0A2H0N1Y3_9BACT</name>
<evidence type="ECO:0000259" key="1">
    <source>
        <dbReference type="Pfam" id="PF05970"/>
    </source>
</evidence>
<sequence length="529" mass="60088">MKHTTLDITPQFTEAIRLMEETRENVLITGRAGTGKSTLLNYFRDTTKKNIVVLAPTGVAAVNVRGQTIHSFFGFLPSITLEKAKKLNPRKKEIYKKLDTIVIDEISMVRADLLDCVDVFLRKWGRTKGMAFGGIQMIFIGDLYQLPPVVTSHEKKVFTTLYDSPYFFSSDVMRQRQQAILTEPFAFSFVELEKIYRQKEDHFIALLNAVRNNTITDEQVDAINTRVISSFLPPKHERYITLTTTNAMADTENADNLARLSGKAFQSRARMFGDVDRQMFPADELLSLKKGAQVMMLNNDSAGRWINGTIGNVREIVPPDDDEPARVVVELEHGGEVTVGSHHWDIYKFSFDTHAKQIISDTVGSFEQYPMRLAWAVTIHKAQGKTFDRVIVDMGRGAFTTGQTYVALSRCTGFNGLVLRRPVKKSDVRIDYHIVRFVTGLHYQKADLDMPVAHKRDLLEHARAHKQKVKITYLKGADVKSTRVISPKQVGEMEYMGKTYLGVEAFCHTRQDTRVFRVDRILLIEVVGE</sequence>
<dbReference type="InterPro" id="IPR051055">
    <property type="entry name" value="PIF1_helicase"/>
</dbReference>
<evidence type="ECO:0000313" key="4">
    <source>
        <dbReference type="Proteomes" id="UP000229782"/>
    </source>
</evidence>
<evidence type="ECO:0000313" key="3">
    <source>
        <dbReference type="EMBL" id="PIR02904.1"/>
    </source>
</evidence>
<feature type="domain" description="DNA helicase Pif1-like DEAD-box helicase" evidence="1">
    <location>
        <begin position="18"/>
        <end position="219"/>
    </location>
</feature>
<gene>
    <name evidence="3" type="ORF">COV60_03110</name>
</gene>
<dbReference type="InterPro" id="IPR026881">
    <property type="entry name" value="WYL_dom"/>
</dbReference>
<organism evidence="3 4">
    <name type="scientific">Candidatus Magasanikbacteria bacterium CG11_big_fil_rev_8_21_14_0_20_43_7</name>
    <dbReference type="NCBI Taxonomy" id="1974654"/>
    <lineage>
        <taxon>Bacteria</taxon>
        <taxon>Candidatus Magasanikiibacteriota</taxon>
    </lineage>
</organism>
<comment type="caution">
    <text evidence="3">The sequence shown here is derived from an EMBL/GenBank/DDBJ whole genome shotgun (WGS) entry which is preliminary data.</text>
</comment>
<dbReference type="AlphaFoldDB" id="A0A2H0N1Y3"/>
<dbReference type="PANTHER" id="PTHR47642">
    <property type="entry name" value="ATP-DEPENDENT DNA HELICASE"/>
    <property type="match status" value="1"/>
</dbReference>
<proteinExistence type="predicted"/>
<dbReference type="InterPro" id="IPR027417">
    <property type="entry name" value="P-loop_NTPase"/>
</dbReference>
<reference evidence="3 4" key="1">
    <citation type="submission" date="2017-09" db="EMBL/GenBank/DDBJ databases">
        <title>Depth-based differentiation of microbial function through sediment-hosted aquifers and enrichment of novel symbionts in the deep terrestrial subsurface.</title>
        <authorList>
            <person name="Probst A.J."/>
            <person name="Ladd B."/>
            <person name="Jarett J.K."/>
            <person name="Geller-Mcgrath D.E."/>
            <person name="Sieber C.M."/>
            <person name="Emerson J.B."/>
            <person name="Anantharaman K."/>
            <person name="Thomas B.C."/>
            <person name="Malmstrom R."/>
            <person name="Stieglmeier M."/>
            <person name="Klingl A."/>
            <person name="Woyke T."/>
            <person name="Ryan C.M."/>
            <person name="Banfield J.F."/>
        </authorList>
    </citation>
    <scope>NUCLEOTIDE SEQUENCE [LARGE SCALE GENOMIC DNA]</scope>
    <source>
        <strain evidence="3">CG11_big_fil_rev_8_21_14_0_20_43_7</strain>
    </source>
</reference>
<dbReference type="FunFam" id="3.40.50.300:FF:001498">
    <property type="entry name" value="ATP-dependent DNA helicase"/>
    <property type="match status" value="1"/>
</dbReference>
<dbReference type="GO" id="GO:0003678">
    <property type="term" value="F:DNA helicase activity"/>
    <property type="evidence" value="ECO:0007669"/>
    <property type="project" value="InterPro"/>
</dbReference>
<dbReference type="PANTHER" id="PTHR47642:SF6">
    <property type="entry name" value="ATP-DEPENDENT DNA HELICASE"/>
    <property type="match status" value="1"/>
</dbReference>
<accession>A0A2H0N1Y3</accession>
<dbReference type="CDD" id="cd18809">
    <property type="entry name" value="SF1_C_RecD"/>
    <property type="match status" value="1"/>
</dbReference>
<dbReference type="EMBL" id="PCWM01000075">
    <property type="protein sequence ID" value="PIR02904.1"/>
    <property type="molecule type" value="Genomic_DNA"/>
</dbReference>
<dbReference type="Proteomes" id="UP000229782">
    <property type="component" value="Unassembled WGS sequence"/>
</dbReference>
<dbReference type="Gene3D" id="3.40.50.300">
    <property type="entry name" value="P-loop containing nucleotide triphosphate hydrolases"/>
    <property type="match status" value="2"/>
</dbReference>